<evidence type="ECO:0000256" key="3">
    <source>
        <dbReference type="ARBA" id="ARBA00022833"/>
    </source>
</evidence>
<reference evidence="7" key="1">
    <citation type="submission" date="2020-01" db="EMBL/GenBank/DDBJ databases">
        <title>The Celery Genome Sequence Reveals Sequential Paleo-tetraploidization, Resistance Gene Elimination, Karyotype Evolution, and Functional Innovation in Apiales.</title>
        <authorList>
            <person name="Song X."/>
        </authorList>
    </citation>
    <scope>NUCLEOTIDE SEQUENCE</scope>
    <source>
        <tissue evidence="7">Leaf</tissue>
    </source>
</reference>
<dbReference type="Pfam" id="PF23209">
    <property type="entry name" value="IDM1_C"/>
    <property type="match status" value="1"/>
</dbReference>
<evidence type="ECO:0000259" key="6">
    <source>
        <dbReference type="PROSITE" id="PS51186"/>
    </source>
</evidence>
<dbReference type="GO" id="GO:0003714">
    <property type="term" value="F:transcription corepressor activity"/>
    <property type="evidence" value="ECO:0007669"/>
    <property type="project" value="InterPro"/>
</dbReference>
<dbReference type="PANTHER" id="PTHR46309:SF12">
    <property type="entry name" value="GB|AAC80581.1"/>
    <property type="match status" value="1"/>
</dbReference>
<dbReference type="EMBL" id="WRXP01000114">
    <property type="protein sequence ID" value="KAF1002954.1"/>
    <property type="molecule type" value="Genomic_DNA"/>
</dbReference>
<dbReference type="GO" id="GO:0005634">
    <property type="term" value="C:nucleus"/>
    <property type="evidence" value="ECO:0007669"/>
    <property type="project" value="TreeGrafter"/>
</dbReference>
<evidence type="ECO:0000256" key="4">
    <source>
        <dbReference type="PROSITE-ProRule" id="PRU00146"/>
    </source>
</evidence>
<dbReference type="InterPro" id="IPR001965">
    <property type="entry name" value="Znf_PHD"/>
</dbReference>
<dbReference type="SMART" id="SM00743">
    <property type="entry name" value="Agenet"/>
    <property type="match status" value="2"/>
</dbReference>
<feature type="domain" description="N-acetyltransferase" evidence="6">
    <location>
        <begin position="766"/>
        <end position="914"/>
    </location>
</feature>
<dbReference type="GO" id="GO:0008270">
    <property type="term" value="F:zinc ion binding"/>
    <property type="evidence" value="ECO:0007669"/>
    <property type="project" value="UniProtKB-KW"/>
</dbReference>
<gene>
    <name evidence="7" type="ORF">AG4045_025681</name>
</gene>
<organism evidence="7 8">
    <name type="scientific">Apium graveolens</name>
    <name type="common">Celery</name>
    <dbReference type="NCBI Taxonomy" id="4045"/>
    <lineage>
        <taxon>Eukaryota</taxon>
        <taxon>Viridiplantae</taxon>
        <taxon>Streptophyta</taxon>
        <taxon>Embryophyta</taxon>
        <taxon>Tracheophyta</taxon>
        <taxon>Spermatophyta</taxon>
        <taxon>Magnoliopsida</taxon>
        <taxon>eudicotyledons</taxon>
        <taxon>Gunneridae</taxon>
        <taxon>Pentapetalae</taxon>
        <taxon>asterids</taxon>
        <taxon>campanulids</taxon>
        <taxon>Apiales</taxon>
        <taxon>Apiaceae</taxon>
        <taxon>Apioideae</taxon>
        <taxon>apioid superclade</taxon>
        <taxon>Apieae</taxon>
        <taxon>Apium</taxon>
    </lineage>
</organism>
<dbReference type="Pfam" id="PF00628">
    <property type="entry name" value="PHD"/>
    <property type="match status" value="2"/>
</dbReference>
<dbReference type="CDD" id="cd04301">
    <property type="entry name" value="NAT_SF"/>
    <property type="match status" value="1"/>
</dbReference>
<dbReference type="PROSITE" id="PS50016">
    <property type="entry name" value="ZF_PHD_2"/>
    <property type="match status" value="2"/>
</dbReference>
<evidence type="ECO:0000313" key="7">
    <source>
        <dbReference type="EMBL" id="KAF1002954.1"/>
    </source>
</evidence>
<dbReference type="Pfam" id="PF05641">
    <property type="entry name" value="Agenet"/>
    <property type="match status" value="1"/>
</dbReference>
<dbReference type="GO" id="GO:0006357">
    <property type="term" value="P:regulation of transcription by RNA polymerase II"/>
    <property type="evidence" value="ECO:0007669"/>
    <property type="project" value="TreeGrafter"/>
</dbReference>
<dbReference type="GO" id="GO:0016747">
    <property type="term" value="F:acyltransferase activity, transferring groups other than amino-acyl groups"/>
    <property type="evidence" value="ECO:0007669"/>
    <property type="project" value="InterPro"/>
</dbReference>
<dbReference type="InterPro" id="IPR008395">
    <property type="entry name" value="Agenet-like_dom"/>
</dbReference>
<dbReference type="Gene3D" id="3.30.40.10">
    <property type="entry name" value="Zinc/RING finger domain, C3HC4 (zinc finger)"/>
    <property type="match status" value="2"/>
</dbReference>
<evidence type="ECO:0000259" key="5">
    <source>
        <dbReference type="PROSITE" id="PS50016"/>
    </source>
</evidence>
<comment type="caution">
    <text evidence="7">The sequence shown here is derived from an EMBL/GenBank/DDBJ whole genome shotgun (WGS) entry which is preliminary data.</text>
</comment>
<sequence>MMMNQRLVMDEKVEVRSIEDGFLGSWHSGTVISVEKGIRKVKYDHLLSESNDKIVQSVNVNDGVDCFLVNDCCFRGIIRPVSPLIEFDMWGVKYGQCVDVFYLDAWWEGVVFDFGVEGRERRVFFPDLGDELGVDVGKMRVSQDWDEGSGAWKTRGKWLLIELIDEFEKEGWPVVVSIKQIWYDVRVKKGFGENVKEWTCLRSDVWRELLEEVLVDNLMLTMKELYRELEFSGVKGLEGCCRILELEGSELRDLIKSKPFGGDELVLVESDALDVLPLSSSVKTTVGDEAQRPSPLEVATVRSSIHDELFDNGTCAKDGDSCYSSRKVLKKSKHNIWRLADIAPKCCDDAIEVYLNCQLSKNKDPIPHQVTVNMRRHLLFLGWKVEYLQKEGFRRWRYTQPDGDEKCFNSLIKVCEQIFSDSAKGSRFPVDEQNRLPDDVDNTMVLTPSTEKFQGCNNELVIKNSPAMSEFVYCPQAVINYHSLEVKETVHPKDHDKHKDMQLKAKNHLSAVGWKLTTANRNGKKESRYRSPWGKLYFSLRSACKAYLDENRNVLKLADSQLTGESQCSAIETEEFRGKPGKKRKINARHLGSCTRSPKSRKKEVTCKQQHQNNQKEDDVCSVCHSYGTLILCDKCPSAFHSRCLGLKEHPDGAIWFCPSCCCRICGGGENSTQIEVSTDDSFISCNQCERQYHISCLGMKDIVPDYLPKGYWFCNKKCEQISFALQKLLGKPVQVEADGTTWTLLKYVNPEESDQDPSDIANSAENCRKLNVAVGVMHECFEPLEEPWTRSDLAEDVIFNRWSKLNRLNFRGFYTVLLEKNDELISAATVRIYGEKVAEIPLVATRFRHQKQGRCRMLLNKLEKVLSELGVEKLVLPAVRSLLDTWTSSFGFSVMSESERLELLDYTFLNFRGTTMCQKPLSKNPCIDTTTSLM</sequence>
<evidence type="ECO:0000313" key="8">
    <source>
        <dbReference type="Proteomes" id="UP000593563"/>
    </source>
</evidence>
<accession>A0A6L5BFQ6</accession>
<dbReference type="PANTHER" id="PTHR46309">
    <property type="entry name" value="PHD FINGER PROTEIN 12"/>
    <property type="match status" value="1"/>
</dbReference>
<protein>
    <recommendedName>
        <fullName evidence="9">PHD-type domain-containing protein</fullName>
    </recommendedName>
</protein>
<dbReference type="SMART" id="SM00249">
    <property type="entry name" value="PHD"/>
    <property type="match status" value="2"/>
</dbReference>
<keyword evidence="3" id="KW-0862">Zinc</keyword>
<dbReference type="InterPro" id="IPR013083">
    <property type="entry name" value="Znf_RING/FYVE/PHD"/>
</dbReference>
<dbReference type="InterPro" id="IPR054292">
    <property type="entry name" value="DUF7028"/>
</dbReference>
<dbReference type="InterPro" id="IPR042163">
    <property type="entry name" value="PHF12"/>
</dbReference>
<proteinExistence type="predicted"/>
<feature type="domain" description="PHD-type" evidence="5">
    <location>
        <begin position="660"/>
        <end position="721"/>
    </location>
</feature>
<dbReference type="SUPFAM" id="SSF57903">
    <property type="entry name" value="FYVE/PHD zinc finger"/>
    <property type="match status" value="2"/>
</dbReference>
<evidence type="ECO:0008006" key="9">
    <source>
        <dbReference type="Google" id="ProtNLM"/>
    </source>
</evidence>
<evidence type="ECO:0000256" key="1">
    <source>
        <dbReference type="ARBA" id="ARBA00022723"/>
    </source>
</evidence>
<evidence type="ECO:0000256" key="2">
    <source>
        <dbReference type="ARBA" id="ARBA00022771"/>
    </source>
</evidence>
<dbReference type="InterPro" id="IPR011011">
    <property type="entry name" value="Znf_FYVE_PHD"/>
</dbReference>
<dbReference type="InterPro" id="IPR000182">
    <property type="entry name" value="GNAT_dom"/>
</dbReference>
<dbReference type="InterPro" id="IPR014002">
    <property type="entry name" value="Agenet_dom_plant"/>
</dbReference>
<dbReference type="SUPFAM" id="SSF55729">
    <property type="entry name" value="Acyl-CoA N-acyltransferases (Nat)"/>
    <property type="match status" value="1"/>
</dbReference>
<dbReference type="Gene3D" id="3.40.630.30">
    <property type="match status" value="1"/>
</dbReference>
<dbReference type="InterPro" id="IPR056511">
    <property type="entry name" value="IDM1_C"/>
</dbReference>
<feature type="domain" description="PHD-type" evidence="5">
    <location>
        <begin position="618"/>
        <end position="664"/>
    </location>
</feature>
<keyword evidence="8" id="KW-1185">Reference proteome</keyword>
<name>A0A6L5BFQ6_APIGR</name>
<dbReference type="InterPro" id="IPR016181">
    <property type="entry name" value="Acyl_CoA_acyltransferase"/>
</dbReference>
<keyword evidence="1" id="KW-0479">Metal-binding</keyword>
<dbReference type="InterPro" id="IPR019787">
    <property type="entry name" value="Znf_PHD-finger"/>
</dbReference>
<dbReference type="Proteomes" id="UP000593563">
    <property type="component" value="Unassembled WGS sequence"/>
</dbReference>
<dbReference type="AlphaFoldDB" id="A0A6L5BFQ6"/>
<dbReference type="PROSITE" id="PS51186">
    <property type="entry name" value="GNAT"/>
    <property type="match status" value="1"/>
</dbReference>
<keyword evidence="2 4" id="KW-0863">Zinc-finger</keyword>
<dbReference type="Pfam" id="PF22970">
    <property type="entry name" value="DUF7028"/>
    <property type="match status" value="2"/>
</dbReference>